<accession>A0A8T0KM93</accession>
<sequence>MQMERSETKRDLRPLKRDLRPLKRTDLRLQWNRERERGCLPSSRSFKPSFFSFVRGLGCLPSSRSFKPSFFSFVQAFSVVRLLSRCVVRLLVRSSLRSLAVFEASILGFVLSSFFKTCVETLTFWCKAVAMEGKKASWRLLISMDSSIIIEMNRLLRQCHVDRIRMTPFMWCVNINNPVEVNLKLLKVMVSRWVGNDNSFRVSQKLVPFRVVDVLMSLGLEIGGLEIPFDEVVGGLLNMEWYIRNEDRHRPEIRAAFNMDDEGSLGEGSKVDKDDDEDESSDDGAWEAGAEERLRKNNEHIRALNAKIGVGGGVGGEDNAEVGGEEEGDGHGVGGEENAEVGGEEEGYGNEVDDPLGAHAEVRGDDETVGNINFIEIEDDADEGEPEVVPLAIPPLRSFDFEETEENIEEKEEQEKDYVQNMSVESTKNGKKVKFWCPCERSFISNSAICYPERSFINYAMITALLIKSTSFSYCLVDRDSDAVSTLEFDSPMPRNAVTAPLLRNPELDTFYYLGLKGISVGGETLPVPESSFAVDATGGGGIIVDSGTAVTRLRSEVYDALRDAFVRGAQGLPKANSVSLFDTCYDLSSRNTVEVPTVSFHFPEGRELPLPAKNYLIPVDSVGTFCFAFAPTSSLSIIGNVQQQGTRVGFDIGNSLVGFSANSC</sequence>
<evidence type="ECO:0000256" key="2">
    <source>
        <dbReference type="ARBA" id="ARBA00022670"/>
    </source>
</evidence>
<gene>
    <name evidence="7" type="ORF">HKW66_Vig0093420</name>
</gene>
<dbReference type="SUPFAM" id="SSF50630">
    <property type="entry name" value="Acid proteases"/>
    <property type="match status" value="1"/>
</dbReference>
<dbReference type="Pfam" id="PF14541">
    <property type="entry name" value="TAXi_C"/>
    <property type="match status" value="1"/>
</dbReference>
<keyword evidence="3" id="KW-0732">Signal</keyword>
<evidence type="ECO:0000259" key="6">
    <source>
        <dbReference type="PROSITE" id="PS51767"/>
    </source>
</evidence>
<dbReference type="EMBL" id="JABFOF010000004">
    <property type="protein sequence ID" value="KAG2400804.1"/>
    <property type="molecule type" value="Genomic_DNA"/>
</dbReference>
<evidence type="ECO:0000256" key="3">
    <source>
        <dbReference type="ARBA" id="ARBA00022729"/>
    </source>
</evidence>
<evidence type="ECO:0000313" key="7">
    <source>
        <dbReference type="EMBL" id="KAG2400804.1"/>
    </source>
</evidence>
<proteinExistence type="inferred from homology"/>
<dbReference type="Proteomes" id="UP000743370">
    <property type="component" value="Unassembled WGS sequence"/>
</dbReference>
<dbReference type="PANTHER" id="PTHR13683">
    <property type="entry name" value="ASPARTYL PROTEASES"/>
    <property type="match status" value="1"/>
</dbReference>
<feature type="compositionally biased region" description="Acidic residues" evidence="5">
    <location>
        <begin position="337"/>
        <end position="354"/>
    </location>
</feature>
<evidence type="ECO:0000256" key="1">
    <source>
        <dbReference type="ARBA" id="ARBA00007447"/>
    </source>
</evidence>
<feature type="region of interest" description="Disordered" evidence="5">
    <location>
        <begin position="309"/>
        <end position="365"/>
    </location>
</feature>
<dbReference type="FunFam" id="2.40.70.10:FF:000010">
    <property type="entry name" value="Aspartyl protease family protein 2"/>
    <property type="match status" value="1"/>
</dbReference>
<dbReference type="GO" id="GO:0004190">
    <property type="term" value="F:aspartic-type endopeptidase activity"/>
    <property type="evidence" value="ECO:0007669"/>
    <property type="project" value="InterPro"/>
</dbReference>
<dbReference type="InterPro" id="IPR032799">
    <property type="entry name" value="TAXi_C"/>
</dbReference>
<evidence type="ECO:0000256" key="4">
    <source>
        <dbReference type="ARBA" id="ARBA00022801"/>
    </source>
</evidence>
<evidence type="ECO:0000256" key="5">
    <source>
        <dbReference type="SAM" id="MobiDB-lite"/>
    </source>
</evidence>
<feature type="region of interest" description="Disordered" evidence="5">
    <location>
        <begin position="256"/>
        <end position="293"/>
    </location>
</feature>
<dbReference type="InterPro" id="IPR033121">
    <property type="entry name" value="PEPTIDASE_A1"/>
</dbReference>
<keyword evidence="4" id="KW-0378">Hydrolase</keyword>
<dbReference type="PROSITE" id="PS51767">
    <property type="entry name" value="PEPTIDASE_A1"/>
    <property type="match status" value="1"/>
</dbReference>
<dbReference type="InterPro" id="IPR001461">
    <property type="entry name" value="Aspartic_peptidase_A1"/>
</dbReference>
<reference evidence="7 8" key="1">
    <citation type="submission" date="2020-05" db="EMBL/GenBank/DDBJ databases">
        <title>Vigna angularis (adzuki bean) Var. LongXiaoDou No. 4 denovo assembly.</title>
        <authorList>
            <person name="Xiang H."/>
        </authorList>
    </citation>
    <scope>NUCLEOTIDE SEQUENCE [LARGE SCALE GENOMIC DNA]</scope>
    <source>
        <tissue evidence="7">Leaf</tissue>
    </source>
</reference>
<evidence type="ECO:0000313" key="8">
    <source>
        <dbReference type="Proteomes" id="UP000743370"/>
    </source>
</evidence>
<dbReference type="AlphaFoldDB" id="A0A8T0KM93"/>
<organism evidence="7 8">
    <name type="scientific">Phaseolus angularis</name>
    <name type="common">Azuki bean</name>
    <name type="synonym">Vigna angularis</name>
    <dbReference type="NCBI Taxonomy" id="3914"/>
    <lineage>
        <taxon>Eukaryota</taxon>
        <taxon>Viridiplantae</taxon>
        <taxon>Streptophyta</taxon>
        <taxon>Embryophyta</taxon>
        <taxon>Tracheophyta</taxon>
        <taxon>Spermatophyta</taxon>
        <taxon>Magnoliopsida</taxon>
        <taxon>eudicotyledons</taxon>
        <taxon>Gunneridae</taxon>
        <taxon>Pentapetalae</taxon>
        <taxon>rosids</taxon>
        <taxon>fabids</taxon>
        <taxon>Fabales</taxon>
        <taxon>Fabaceae</taxon>
        <taxon>Papilionoideae</taxon>
        <taxon>50 kb inversion clade</taxon>
        <taxon>NPAAA clade</taxon>
        <taxon>indigoferoid/millettioid clade</taxon>
        <taxon>Phaseoleae</taxon>
        <taxon>Vigna</taxon>
    </lineage>
</organism>
<comment type="caution">
    <text evidence="7">The sequence shown here is derived from an EMBL/GenBank/DDBJ whole genome shotgun (WGS) entry which is preliminary data.</text>
</comment>
<feature type="domain" description="Peptidase A1" evidence="6">
    <location>
        <begin position="501"/>
        <end position="661"/>
    </location>
</feature>
<name>A0A8T0KM93_PHAAN</name>
<protein>
    <submittedName>
        <fullName evidence="7">Protein ASPARTIC PROTEASE IN GUARD CELL 1</fullName>
    </submittedName>
</protein>
<dbReference type="Gene3D" id="2.40.70.10">
    <property type="entry name" value="Acid Proteases"/>
    <property type="match status" value="1"/>
</dbReference>
<feature type="region of interest" description="Disordered" evidence="5">
    <location>
        <begin position="404"/>
        <end position="423"/>
    </location>
</feature>
<dbReference type="InterPro" id="IPR021109">
    <property type="entry name" value="Peptidase_aspartic_dom_sf"/>
</dbReference>
<keyword evidence="2 7" id="KW-0645">Protease</keyword>
<dbReference type="PANTHER" id="PTHR13683:SF775">
    <property type="entry name" value="EUKARYOTIC ASPARTYL PROTEASE FAMILY PROTEIN"/>
    <property type="match status" value="1"/>
</dbReference>
<feature type="compositionally biased region" description="Acidic residues" evidence="5">
    <location>
        <begin position="318"/>
        <end position="328"/>
    </location>
</feature>
<dbReference type="GO" id="GO:0006508">
    <property type="term" value="P:proteolysis"/>
    <property type="evidence" value="ECO:0007669"/>
    <property type="project" value="UniProtKB-KW"/>
</dbReference>
<feature type="compositionally biased region" description="Acidic residues" evidence="5">
    <location>
        <begin position="274"/>
        <end position="285"/>
    </location>
</feature>
<comment type="similarity">
    <text evidence="1">Belongs to the peptidase A1 family.</text>
</comment>